<sequence>MSSRLDLLEEKASKKMSNHVFSSHSSAQMKARCKHRGRPGALSSRLARRVTQLKQKAQRGASSSGMLHCRGPPGEEDASMSHCRQGIKDLQHDWAAGQTSKRKRGRKPKVMMAVNTNRAHHKDDRTSDKKQEVREEKSDSESSEHEEDEEDGSYDSEDGAGDIQISSSSKEAPANPAGILPFLSQSSKLQANQRAGSKRPGPPGETF</sequence>
<gene>
    <name evidence="3" type="primary">LOC104944219</name>
</gene>
<feature type="compositionally biased region" description="Polar residues" evidence="1">
    <location>
        <begin position="19"/>
        <end position="28"/>
    </location>
</feature>
<feature type="compositionally biased region" description="Basic and acidic residues" evidence="1">
    <location>
        <begin position="1"/>
        <end position="13"/>
    </location>
</feature>
<feature type="region of interest" description="Disordered" evidence="1">
    <location>
        <begin position="1"/>
        <end position="207"/>
    </location>
</feature>
<dbReference type="GeneID" id="104944219"/>
<evidence type="ECO:0000313" key="2">
    <source>
        <dbReference type="Proteomes" id="UP000504611"/>
    </source>
</evidence>
<accession>A0A6I9MXL3</accession>
<protein>
    <submittedName>
        <fullName evidence="3">Uncharacterized protein</fullName>
    </submittedName>
</protein>
<feature type="compositionally biased region" description="Polar residues" evidence="1">
    <location>
        <begin position="52"/>
        <end position="65"/>
    </location>
</feature>
<proteinExistence type="predicted"/>
<reference evidence="3" key="1">
    <citation type="submission" date="2025-08" db="UniProtKB">
        <authorList>
            <consortium name="RefSeq"/>
        </authorList>
    </citation>
    <scope>IDENTIFICATION</scope>
    <source>
        <tissue evidence="3">Muscle</tissue>
    </source>
</reference>
<feature type="compositionally biased region" description="Basic and acidic residues" evidence="1">
    <location>
        <begin position="121"/>
        <end position="143"/>
    </location>
</feature>
<feature type="compositionally biased region" description="Polar residues" evidence="1">
    <location>
        <begin position="183"/>
        <end position="195"/>
    </location>
</feature>
<keyword evidence="2" id="KW-1185">Reference proteome</keyword>
<dbReference type="Proteomes" id="UP000504611">
    <property type="component" value="Unplaced"/>
</dbReference>
<dbReference type="AlphaFoldDB" id="A0A6I9MXL3"/>
<dbReference type="KEGG" id="ncc:104944219"/>
<feature type="compositionally biased region" description="Basic residues" evidence="1">
    <location>
        <begin position="100"/>
        <end position="109"/>
    </location>
</feature>
<dbReference type="RefSeq" id="XP_010768028.1">
    <property type="nucleotide sequence ID" value="XM_010769726.1"/>
</dbReference>
<evidence type="ECO:0000256" key="1">
    <source>
        <dbReference type="SAM" id="MobiDB-lite"/>
    </source>
</evidence>
<evidence type="ECO:0000313" key="3">
    <source>
        <dbReference type="RefSeq" id="XP_010768028.1"/>
    </source>
</evidence>
<feature type="non-terminal residue" evidence="3">
    <location>
        <position position="207"/>
    </location>
</feature>
<organism evidence="2 3">
    <name type="scientific">Notothenia coriiceps</name>
    <name type="common">black rockcod</name>
    <dbReference type="NCBI Taxonomy" id="8208"/>
    <lineage>
        <taxon>Eukaryota</taxon>
        <taxon>Metazoa</taxon>
        <taxon>Chordata</taxon>
        <taxon>Craniata</taxon>
        <taxon>Vertebrata</taxon>
        <taxon>Euteleostomi</taxon>
        <taxon>Actinopterygii</taxon>
        <taxon>Neopterygii</taxon>
        <taxon>Teleostei</taxon>
        <taxon>Neoteleostei</taxon>
        <taxon>Acanthomorphata</taxon>
        <taxon>Eupercaria</taxon>
        <taxon>Perciformes</taxon>
        <taxon>Notothenioidei</taxon>
        <taxon>Nototheniidae</taxon>
        <taxon>Notothenia</taxon>
    </lineage>
</organism>
<feature type="compositionally biased region" description="Acidic residues" evidence="1">
    <location>
        <begin position="144"/>
        <end position="160"/>
    </location>
</feature>
<name>A0A6I9MXL3_9TELE</name>